<evidence type="ECO:0000259" key="2">
    <source>
        <dbReference type="Pfam" id="PF02470"/>
    </source>
</evidence>
<dbReference type="PANTHER" id="PTHR33371:SF4">
    <property type="entry name" value="INTERMEMBRANE PHOSPHOLIPID TRANSPORT SYSTEM BINDING PROTEIN MLAD"/>
    <property type="match status" value="1"/>
</dbReference>
<feature type="transmembrane region" description="Helical" evidence="1">
    <location>
        <begin position="7"/>
        <end position="29"/>
    </location>
</feature>
<dbReference type="Pfam" id="PF02470">
    <property type="entry name" value="MlaD"/>
    <property type="match status" value="1"/>
</dbReference>
<dbReference type="InterPro" id="IPR003399">
    <property type="entry name" value="Mce/MlaD"/>
</dbReference>
<evidence type="ECO:0000256" key="1">
    <source>
        <dbReference type="SAM" id="Phobius"/>
    </source>
</evidence>
<sequence length="339" mass="37465">MSKKANPAYIGIFVIGAIVLGVVAIMIFGSGQLFKKTETFVLYFEDSINGLDVGAPVKFKGVRIGQVTKIQIRFNQDDASPHVPVFIEIDIDRLKNTLNVDVDLDNPDVLRVQVEELGLRARLQQASFVTGMLFVELDYYPQTAPVFYVQQEDVKTGKKEYLEIPTVASGLTEVIKKVSIMVDQISKIDFGAIGRRVNDILTRLDDGLEDIEFKKINDKTVAVLDDLEKLLSDPEMKSLAANLNATLADGRSLITNLDGQIDPLVQEINLTAETARQTLDEFRLLAESANTMLQPDSPVRFQLETALREFAGASRSIRVLADYLERNPSALLSGKGDGS</sequence>
<accession>A0AAQ3LIR8</accession>
<keyword evidence="4" id="KW-1185">Reference proteome</keyword>
<dbReference type="Proteomes" id="UP001304300">
    <property type="component" value="Chromosome"/>
</dbReference>
<reference evidence="3 4" key="1">
    <citation type="submission" date="2023-10" db="EMBL/GenBank/DDBJ databases">
        <title>Rubellicoccus peritrichatus gen. nov., sp. nov., isolated from an algae of coral reef tank.</title>
        <authorList>
            <person name="Luo J."/>
        </authorList>
    </citation>
    <scope>NUCLEOTIDE SEQUENCE [LARGE SCALE GENOMIC DNA]</scope>
    <source>
        <strain evidence="3 4">CR14</strain>
    </source>
</reference>
<keyword evidence="1" id="KW-1133">Transmembrane helix</keyword>
<dbReference type="PANTHER" id="PTHR33371">
    <property type="entry name" value="INTERMEMBRANE PHOSPHOLIPID TRANSPORT SYSTEM BINDING PROTEIN MLAD-RELATED"/>
    <property type="match status" value="1"/>
</dbReference>
<gene>
    <name evidence="3" type="ORF">RZN69_07275</name>
</gene>
<feature type="domain" description="Mce/MlaD" evidence="2">
    <location>
        <begin position="37"/>
        <end position="138"/>
    </location>
</feature>
<name>A0AAQ3LIR8_9BACT</name>
<dbReference type="AlphaFoldDB" id="A0AAQ3LIR8"/>
<evidence type="ECO:0000313" key="3">
    <source>
        <dbReference type="EMBL" id="WOO42889.1"/>
    </source>
</evidence>
<dbReference type="EMBL" id="CP136920">
    <property type="protein sequence ID" value="WOO42889.1"/>
    <property type="molecule type" value="Genomic_DNA"/>
</dbReference>
<protein>
    <submittedName>
        <fullName evidence="3">MlaD family protein</fullName>
    </submittedName>
</protein>
<evidence type="ECO:0000313" key="4">
    <source>
        <dbReference type="Proteomes" id="UP001304300"/>
    </source>
</evidence>
<keyword evidence="1" id="KW-0472">Membrane</keyword>
<dbReference type="RefSeq" id="WP_317835421.1">
    <property type="nucleotide sequence ID" value="NZ_CP136920.1"/>
</dbReference>
<dbReference type="InterPro" id="IPR052336">
    <property type="entry name" value="MlaD_Phospholipid_Transporter"/>
</dbReference>
<dbReference type="KEGG" id="puo:RZN69_07275"/>
<organism evidence="3 4">
    <name type="scientific">Rubellicoccus peritrichatus</name>
    <dbReference type="NCBI Taxonomy" id="3080537"/>
    <lineage>
        <taxon>Bacteria</taxon>
        <taxon>Pseudomonadati</taxon>
        <taxon>Verrucomicrobiota</taxon>
        <taxon>Opitutia</taxon>
        <taxon>Puniceicoccales</taxon>
        <taxon>Cerasicoccaceae</taxon>
        <taxon>Rubellicoccus</taxon>
    </lineage>
</organism>
<proteinExistence type="predicted"/>
<keyword evidence="1" id="KW-0812">Transmembrane</keyword>